<evidence type="ECO:0000313" key="4">
    <source>
        <dbReference type="EMBL" id="VYU23331.1"/>
    </source>
</evidence>
<dbReference type="InterPro" id="IPR004995">
    <property type="entry name" value="Spore_Ger"/>
</dbReference>
<keyword evidence="3" id="KW-1133">Transmembrane helix</keyword>
<dbReference type="GO" id="GO:0016020">
    <property type="term" value="C:membrane"/>
    <property type="evidence" value="ECO:0007669"/>
    <property type="project" value="InterPro"/>
</dbReference>
<dbReference type="GO" id="GO:0009847">
    <property type="term" value="P:spore germination"/>
    <property type="evidence" value="ECO:0007669"/>
    <property type="project" value="InterPro"/>
</dbReference>
<dbReference type="PANTHER" id="PTHR22550:SF9">
    <property type="entry name" value="STAGE V SPORULATION PROTEIN AF"/>
    <property type="match status" value="1"/>
</dbReference>
<comment type="similarity">
    <text evidence="1">Belongs to the GerABKA family.</text>
</comment>
<evidence type="ECO:0000256" key="1">
    <source>
        <dbReference type="ARBA" id="ARBA00005278"/>
    </source>
</evidence>
<keyword evidence="3" id="KW-0812">Transmembrane</keyword>
<feature type="transmembrane region" description="Helical" evidence="3">
    <location>
        <begin position="287"/>
        <end position="306"/>
    </location>
</feature>
<dbReference type="InterPro" id="IPR050768">
    <property type="entry name" value="UPF0353/GerABKA_families"/>
</dbReference>
<gene>
    <name evidence="4" type="primary">gerAA</name>
    <name evidence="4" type="ORF">CPLFYP93_01744</name>
</gene>
<dbReference type="Pfam" id="PF03323">
    <property type="entry name" value="GerA"/>
    <property type="match status" value="1"/>
</dbReference>
<reference evidence="4" key="1">
    <citation type="submission" date="2019-11" db="EMBL/GenBank/DDBJ databases">
        <authorList>
            <person name="Feng L."/>
        </authorList>
    </citation>
    <scope>NUCLEOTIDE SEQUENCE</scope>
    <source>
        <strain evidence="4">CParaputrificumLFYP93</strain>
    </source>
</reference>
<proteinExistence type="inferred from homology"/>
<keyword evidence="2 3" id="KW-0472">Membrane</keyword>
<feature type="transmembrane region" description="Helical" evidence="3">
    <location>
        <begin position="356"/>
        <end position="376"/>
    </location>
</feature>
<organism evidence="4">
    <name type="scientific">Clostridium paraputrificum</name>
    <dbReference type="NCBI Taxonomy" id="29363"/>
    <lineage>
        <taxon>Bacteria</taxon>
        <taxon>Bacillati</taxon>
        <taxon>Bacillota</taxon>
        <taxon>Clostridia</taxon>
        <taxon>Eubacteriales</taxon>
        <taxon>Clostridiaceae</taxon>
        <taxon>Clostridium</taxon>
    </lineage>
</organism>
<accession>A0A6N3D946</accession>
<dbReference type="PANTHER" id="PTHR22550">
    <property type="entry name" value="SPORE GERMINATION PROTEIN"/>
    <property type="match status" value="1"/>
</dbReference>
<dbReference type="AlphaFoldDB" id="A0A6N3D946"/>
<sequence>MKISNDYKENVKYFKEEIGFGKSFDVLYRELNLKGRHISLFFLDGFVKDESLQSLIQSFCVYKEDNIAKAKTAEEIITNCISAIEVSEEEDFGNIIKALLSGQTAMFVENLDKCIMIDLRTYPSRGPEEPDKEKVLRGARDGFVETIVFNSALIRRRIRDPKLRFEMVSVGRESKTDVAIVFIEDRTKPEALETVKKQLSEIEVDALTLGDQSLIECISKKTWYNPLPKVRYTERPDVTAAHILEGKIALLVDNNPSAMLLPTSVFDFLEDVDDYYSPILTGNYLRFLRNAILLMTLFITPIYLLITEYPETLPEYHRFLLPTDPYYIPIFWQFLLLEFAIDGLRLASLNTPNSLGMSLSVVGALILGDFTIKTGWFLPQTILYMAIVALATFTQQSVELGFAIKFFRILLLILTSLFGLKGLIGGLILGIILLATTRTFTGEPYLYPLIPFNGRALMHLLFRTSIKSKKRKV</sequence>
<name>A0A6N3D946_9CLOT</name>
<feature type="transmembrane region" description="Helical" evidence="3">
    <location>
        <begin position="445"/>
        <end position="462"/>
    </location>
</feature>
<protein>
    <submittedName>
        <fullName evidence="4">Spore germination protein A1</fullName>
    </submittedName>
</protein>
<feature type="transmembrane region" description="Helical" evidence="3">
    <location>
        <begin position="409"/>
        <end position="433"/>
    </location>
</feature>
<dbReference type="RefSeq" id="WP_156561086.1">
    <property type="nucleotide sequence ID" value="NZ_CACRTV010000044.1"/>
</dbReference>
<dbReference type="EMBL" id="CACRTV010000044">
    <property type="protein sequence ID" value="VYU23331.1"/>
    <property type="molecule type" value="Genomic_DNA"/>
</dbReference>
<dbReference type="PIRSF" id="PIRSF005690">
    <property type="entry name" value="GerBA"/>
    <property type="match status" value="1"/>
</dbReference>
<feature type="transmembrane region" description="Helical" evidence="3">
    <location>
        <begin position="382"/>
        <end position="402"/>
    </location>
</feature>
<evidence type="ECO:0000256" key="3">
    <source>
        <dbReference type="SAM" id="Phobius"/>
    </source>
</evidence>
<evidence type="ECO:0000256" key="2">
    <source>
        <dbReference type="ARBA" id="ARBA00023136"/>
    </source>
</evidence>
<feature type="transmembrane region" description="Helical" evidence="3">
    <location>
        <begin position="326"/>
        <end position="344"/>
    </location>
</feature>